<dbReference type="CDD" id="cd02340">
    <property type="entry name" value="ZZ_NBR1_like"/>
    <property type="match status" value="1"/>
</dbReference>
<dbReference type="FunFam" id="3.10.20.90:FF:000072">
    <property type="entry name" value="Next to BRCA1 gene 1 protein"/>
    <property type="match status" value="1"/>
</dbReference>
<feature type="region of interest" description="Disordered" evidence="7">
    <location>
        <begin position="621"/>
        <end position="697"/>
    </location>
</feature>
<evidence type="ECO:0000259" key="8">
    <source>
        <dbReference type="PROSITE" id="PS50135"/>
    </source>
</evidence>
<dbReference type="FunFam" id="2.60.40.10:FF:000199">
    <property type="entry name" value="next to BRCA1 gene 1 protein-like"/>
    <property type="match status" value="1"/>
</dbReference>
<sequence>MRISAALVDDENYVNMAETRFVVEFTPRPVRFQLSLPSDSSWATVQSTLLQGCGLSPTASAVRITYADDEDERVHLSSEPEMQEAIRVAEKKGNVLQVQITEEDGPSSSDATLSNPRESGTVSGDFVFVGGNNNNASAAASETQSDASVPAAVDPSEAAVSRADAGDSGTSPPAWFVDFVRTLRNELKDEVTAEVFKRLDERKVDKWTAAATAADPFPDAPTCGNCRCQVQGIRYRCWICPNYDLCEVCESLPSVHDSSHAMLKIRKPAGSLQQVPRRKRSNGCTFRPIRSPNRASAIREMKQEMKMQKLMKKLEKYNLRDSNIYRLPGVSSTSENYLNPDAYDSEFVCDDTIPDWTHVQPGTRFTKRWKVRNSGNRAWNENILLKYCWGTLGLMPNDTDIEAPRLLPNEEGMLEVQFTAPHEPGHYQTHWRMFSPQGYFGHRLWCNVVVDPALTLEPKQKHMSSLKVVAGADDDFSHEPTLKPEDFATGLKANIVSHTATPFNTPAAVTPRKSPEPEEVGESNAATLGSNMSILDMPILHDTEESASVLSLSSAETEADFEVVPLPSCFNLNIPFNLPEPKPAAERSDSALQSAATSCEVIAKAPKCNYCDPLQCMSSSAVAPPQGYSDNEGENASTPALPLRFRDPLTESDTSNSSTATTQTSTADIGRPSGHDEKQDDCSSPDAGEDAARAATKPAFSTRKTYKVEGVGDALPEALVNGALNAAATVFNTAKTVFTGIQQERQRMSSSEWTPPAHLAPESKLFEMGFRNRELNSVLLKKYSGDIQKVIEELVNASAESWSTTTAVEGPPTARPFMCSFD</sequence>
<evidence type="ECO:0000256" key="2">
    <source>
        <dbReference type="ARBA" id="ARBA00022723"/>
    </source>
</evidence>
<evidence type="ECO:0000256" key="7">
    <source>
        <dbReference type="SAM" id="MobiDB-lite"/>
    </source>
</evidence>
<dbReference type="CDD" id="cd14947">
    <property type="entry name" value="NBR1_like"/>
    <property type="match status" value="1"/>
</dbReference>
<dbReference type="GO" id="GO:0031410">
    <property type="term" value="C:cytoplasmic vesicle"/>
    <property type="evidence" value="ECO:0007669"/>
    <property type="project" value="UniProtKB-KW"/>
</dbReference>
<dbReference type="Pfam" id="PF16158">
    <property type="entry name" value="N_BRCA1_IG"/>
    <property type="match status" value="1"/>
</dbReference>
<accession>A0A131XL42</accession>
<evidence type="ECO:0000259" key="9">
    <source>
        <dbReference type="PROSITE" id="PS51745"/>
    </source>
</evidence>
<dbReference type="SUPFAM" id="SSF57850">
    <property type="entry name" value="RING/U-box"/>
    <property type="match status" value="1"/>
</dbReference>
<keyword evidence="5" id="KW-0968">Cytoplasmic vesicle</keyword>
<keyword evidence="2" id="KW-0479">Metal-binding</keyword>
<dbReference type="Gene3D" id="3.30.60.90">
    <property type="match status" value="1"/>
</dbReference>
<comment type="subcellular location">
    <subcellularLocation>
        <location evidence="1">Cytoplasmic vesicle</location>
        <location evidence="1">Autophagosome</location>
    </subcellularLocation>
</comment>
<evidence type="ECO:0000256" key="4">
    <source>
        <dbReference type="ARBA" id="ARBA00022833"/>
    </source>
</evidence>
<feature type="compositionally biased region" description="Low complexity" evidence="7">
    <location>
        <begin position="132"/>
        <end position="141"/>
    </location>
</feature>
<dbReference type="CDD" id="cd14319">
    <property type="entry name" value="UBA_NBR1"/>
    <property type="match status" value="1"/>
</dbReference>
<evidence type="ECO:0008006" key="11">
    <source>
        <dbReference type="Google" id="ProtNLM"/>
    </source>
</evidence>
<dbReference type="Pfam" id="PF00569">
    <property type="entry name" value="ZZ"/>
    <property type="match status" value="1"/>
</dbReference>
<evidence type="ECO:0000256" key="1">
    <source>
        <dbReference type="ARBA" id="ARBA00004419"/>
    </source>
</evidence>
<dbReference type="Gene3D" id="2.60.40.10">
    <property type="entry name" value="Immunoglobulins"/>
    <property type="match status" value="1"/>
</dbReference>
<dbReference type="SUPFAM" id="SSF46934">
    <property type="entry name" value="UBA-like"/>
    <property type="match status" value="1"/>
</dbReference>
<evidence type="ECO:0000256" key="3">
    <source>
        <dbReference type="ARBA" id="ARBA00022771"/>
    </source>
</evidence>
<feature type="domain" description="PB1" evidence="9">
    <location>
        <begin position="18"/>
        <end position="103"/>
    </location>
</feature>
<evidence type="ECO:0000256" key="6">
    <source>
        <dbReference type="PROSITE-ProRule" id="PRU00228"/>
    </source>
</evidence>
<feature type="region of interest" description="Disordered" evidence="7">
    <location>
        <begin position="502"/>
        <end position="527"/>
    </location>
</feature>
<dbReference type="SMART" id="SM00291">
    <property type="entry name" value="ZnF_ZZ"/>
    <property type="match status" value="1"/>
</dbReference>
<name>A0A131XL42_9ACAR</name>
<dbReference type="GO" id="GO:0008270">
    <property type="term" value="F:zinc ion binding"/>
    <property type="evidence" value="ECO:0007669"/>
    <property type="project" value="UniProtKB-KW"/>
</dbReference>
<reference evidence="10" key="1">
    <citation type="journal article" date="2017" name="Ticks Tick Borne Dis.">
        <title>An insight into the sialome of Hyalomma excavatum.</title>
        <authorList>
            <person name="Ribeiro J.M."/>
            <person name="Slovak M."/>
            <person name="Francischetti I.M."/>
        </authorList>
    </citation>
    <scope>NUCLEOTIDE SEQUENCE</scope>
    <source>
        <strain evidence="10">Samish</strain>
        <tissue evidence="10">Salivary glands</tissue>
    </source>
</reference>
<dbReference type="PROSITE" id="PS51745">
    <property type="entry name" value="PB1"/>
    <property type="match status" value="1"/>
</dbReference>
<dbReference type="InterPro" id="IPR032350">
    <property type="entry name" value="Nbr1_FW"/>
</dbReference>
<dbReference type="GO" id="GO:0005776">
    <property type="term" value="C:autophagosome"/>
    <property type="evidence" value="ECO:0007669"/>
    <property type="project" value="UniProtKB-SubCell"/>
</dbReference>
<dbReference type="InterPro" id="IPR053793">
    <property type="entry name" value="PB1-like"/>
</dbReference>
<evidence type="ECO:0000256" key="5">
    <source>
        <dbReference type="ARBA" id="ARBA00023329"/>
    </source>
</evidence>
<organism evidence="10">
    <name type="scientific">Hyalomma excavatum</name>
    <dbReference type="NCBI Taxonomy" id="257692"/>
    <lineage>
        <taxon>Eukaryota</taxon>
        <taxon>Metazoa</taxon>
        <taxon>Ecdysozoa</taxon>
        <taxon>Arthropoda</taxon>
        <taxon>Chelicerata</taxon>
        <taxon>Arachnida</taxon>
        <taxon>Acari</taxon>
        <taxon>Parasitiformes</taxon>
        <taxon>Ixodida</taxon>
        <taxon>Ixodoidea</taxon>
        <taxon>Ixodidae</taxon>
        <taxon>Hyalomminae</taxon>
        <taxon>Hyalomma</taxon>
    </lineage>
</organism>
<dbReference type="PANTHER" id="PTHR20930">
    <property type="entry name" value="OVARIAN CARCINOMA ANTIGEN CA125-RELATED"/>
    <property type="match status" value="1"/>
</dbReference>
<dbReference type="EMBL" id="GEFH01001723">
    <property type="protein sequence ID" value="JAP66858.1"/>
    <property type="molecule type" value="mRNA"/>
</dbReference>
<dbReference type="PANTHER" id="PTHR20930:SF2">
    <property type="entry name" value="NEXT TO BRCA1 GENE 1 PROTEIN"/>
    <property type="match status" value="1"/>
</dbReference>
<dbReference type="InterPro" id="IPR013783">
    <property type="entry name" value="Ig-like_fold"/>
</dbReference>
<feature type="domain" description="ZZ-type" evidence="8">
    <location>
        <begin position="218"/>
        <end position="270"/>
    </location>
</feature>
<proteinExistence type="evidence at transcript level"/>
<dbReference type="GO" id="GO:0043130">
    <property type="term" value="F:ubiquitin binding"/>
    <property type="evidence" value="ECO:0007669"/>
    <property type="project" value="TreeGrafter"/>
</dbReference>
<feature type="compositionally biased region" description="Low complexity" evidence="7">
    <location>
        <begin position="651"/>
        <end position="666"/>
    </location>
</feature>
<feature type="region of interest" description="Disordered" evidence="7">
    <location>
        <begin position="100"/>
        <end position="169"/>
    </location>
</feature>
<feature type="compositionally biased region" description="Polar residues" evidence="7">
    <location>
        <begin position="100"/>
        <end position="122"/>
    </location>
</feature>
<dbReference type="PROSITE" id="PS01357">
    <property type="entry name" value="ZF_ZZ_1"/>
    <property type="match status" value="1"/>
</dbReference>
<dbReference type="GO" id="GO:0000407">
    <property type="term" value="C:phagophore assembly site"/>
    <property type="evidence" value="ECO:0007669"/>
    <property type="project" value="TreeGrafter"/>
</dbReference>
<dbReference type="SUPFAM" id="SSF54277">
    <property type="entry name" value="CAD &amp; PB1 domains"/>
    <property type="match status" value="1"/>
</dbReference>
<dbReference type="InterPro" id="IPR000270">
    <property type="entry name" value="PB1_dom"/>
</dbReference>
<dbReference type="InterPro" id="IPR000433">
    <property type="entry name" value="Znf_ZZ"/>
</dbReference>
<protein>
    <recommendedName>
        <fullName evidence="11">Next to brca1 protein</fullName>
    </recommendedName>
</protein>
<dbReference type="Pfam" id="PF00564">
    <property type="entry name" value="PB1"/>
    <property type="match status" value="1"/>
</dbReference>
<evidence type="ECO:0000313" key="10">
    <source>
        <dbReference type="EMBL" id="JAP66858.1"/>
    </source>
</evidence>
<dbReference type="Gene3D" id="3.10.20.90">
    <property type="entry name" value="Phosphatidylinositol 3-kinase Catalytic Subunit, Chain A, domain 1"/>
    <property type="match status" value="1"/>
</dbReference>
<dbReference type="Gene3D" id="1.10.8.10">
    <property type="entry name" value="DNA helicase RuvA subunit, C-terminal domain"/>
    <property type="match status" value="1"/>
</dbReference>
<dbReference type="InterPro" id="IPR009060">
    <property type="entry name" value="UBA-like_sf"/>
</dbReference>
<dbReference type="InterPro" id="IPR043145">
    <property type="entry name" value="Znf_ZZ_sf"/>
</dbReference>
<keyword evidence="3 6" id="KW-0863">Zinc-finger</keyword>
<dbReference type="GO" id="GO:0016236">
    <property type="term" value="P:macroautophagy"/>
    <property type="evidence" value="ECO:0007669"/>
    <property type="project" value="TreeGrafter"/>
</dbReference>
<dbReference type="AlphaFoldDB" id="A0A131XL42"/>
<dbReference type="PROSITE" id="PS50135">
    <property type="entry name" value="ZF_ZZ_2"/>
    <property type="match status" value="1"/>
</dbReference>
<keyword evidence="4" id="KW-0862">Zinc</keyword>